<reference evidence="1 2" key="1">
    <citation type="submission" date="2012-02" db="EMBL/GenBank/DDBJ databases">
        <title>Complete sequence of chromosome of Singulisphaera acidiphila DSM 18658.</title>
        <authorList>
            <consortium name="US DOE Joint Genome Institute (JGI-PGF)"/>
            <person name="Lucas S."/>
            <person name="Copeland A."/>
            <person name="Lapidus A."/>
            <person name="Glavina del Rio T."/>
            <person name="Dalin E."/>
            <person name="Tice H."/>
            <person name="Bruce D."/>
            <person name="Goodwin L."/>
            <person name="Pitluck S."/>
            <person name="Peters L."/>
            <person name="Ovchinnikova G."/>
            <person name="Chertkov O."/>
            <person name="Kyrpides N."/>
            <person name="Mavromatis K."/>
            <person name="Ivanova N."/>
            <person name="Brettin T."/>
            <person name="Detter J.C."/>
            <person name="Han C."/>
            <person name="Larimer F."/>
            <person name="Land M."/>
            <person name="Hauser L."/>
            <person name="Markowitz V."/>
            <person name="Cheng J.-F."/>
            <person name="Hugenholtz P."/>
            <person name="Woyke T."/>
            <person name="Wu D."/>
            <person name="Tindall B."/>
            <person name="Pomrenke H."/>
            <person name="Brambilla E."/>
            <person name="Klenk H.-P."/>
            <person name="Eisen J.A."/>
        </authorList>
    </citation>
    <scope>NUCLEOTIDE SEQUENCE [LARGE SCALE GENOMIC DNA]</scope>
    <source>
        <strain evidence="2">ATCC BAA-1392 / DSM 18658 / VKM B-2454 / MOB10</strain>
    </source>
</reference>
<proteinExistence type="predicted"/>
<dbReference type="HOGENOM" id="CLU_1958105_0_0_0"/>
<sequence>MSETVSVFVSGNPTIEECRNAIEKHLQILLVQRMDTDGHLFEGVISGVWVTLFDNHGLDDDCGIEFTQFPVEIDFTRYARNNSLDWNETIFFSLVVSLSERLSEQFRARCIVVKNLQQIVRSFGPAAD</sequence>
<keyword evidence="2" id="KW-1185">Reference proteome</keyword>
<evidence type="ECO:0000313" key="1">
    <source>
        <dbReference type="EMBL" id="AGA28530.1"/>
    </source>
</evidence>
<dbReference type="RefSeq" id="WP_015247653.1">
    <property type="nucleotide sequence ID" value="NC_019892.1"/>
</dbReference>
<accession>L0DI47</accession>
<protein>
    <submittedName>
        <fullName evidence="1">Uncharacterized protein</fullName>
    </submittedName>
</protein>
<evidence type="ECO:0000313" key="2">
    <source>
        <dbReference type="Proteomes" id="UP000010798"/>
    </source>
</evidence>
<dbReference type="KEGG" id="saci:Sinac_4333"/>
<gene>
    <name evidence="1" type="ordered locus">Sinac_4333</name>
</gene>
<dbReference type="EMBL" id="CP003364">
    <property type="protein sequence ID" value="AGA28530.1"/>
    <property type="molecule type" value="Genomic_DNA"/>
</dbReference>
<name>L0DI47_SINAD</name>
<dbReference type="Proteomes" id="UP000010798">
    <property type="component" value="Chromosome"/>
</dbReference>
<organism evidence="1 2">
    <name type="scientific">Singulisphaera acidiphila (strain ATCC BAA-1392 / DSM 18658 / VKM B-2454 / MOB10)</name>
    <dbReference type="NCBI Taxonomy" id="886293"/>
    <lineage>
        <taxon>Bacteria</taxon>
        <taxon>Pseudomonadati</taxon>
        <taxon>Planctomycetota</taxon>
        <taxon>Planctomycetia</taxon>
        <taxon>Isosphaerales</taxon>
        <taxon>Isosphaeraceae</taxon>
        <taxon>Singulisphaera</taxon>
    </lineage>
</organism>
<dbReference type="AlphaFoldDB" id="L0DI47"/>